<sequence>MISILGTGQSGLAVLQLLLQRNPKEEILVVNRSGKSPMILPENVQVIAADVTNRVDVEAIAQKSTLIFSCTDMPYQDWKTFYPATAEALRYALRKTTTKLVFADNLYSYGNTFGIEMKEEMAHVAQTQKGIIRAKVIEKLLYSGEDFNARVAFVKASDFVGPHIHKGLFGTDFLKSIYDGKTIMLFGNIAEPHSFTYLKDFAMAMVNVGTADDTFGQVWHAPNAPALSIDKWVHLFEVIGNKKIKKRIMPKFVLRLAGIFSPFIKELYEMAYQFEQPFVVNHDKYVSRFGNHATFPSEIVKETLDWYNSKNE</sequence>
<organism evidence="2 3">
    <name type="scientific">Flectobacillus rivi</name>
    <dbReference type="NCBI Taxonomy" id="2984209"/>
    <lineage>
        <taxon>Bacteria</taxon>
        <taxon>Pseudomonadati</taxon>
        <taxon>Bacteroidota</taxon>
        <taxon>Cytophagia</taxon>
        <taxon>Cytophagales</taxon>
        <taxon>Flectobacillaceae</taxon>
        <taxon>Flectobacillus</taxon>
    </lineage>
</organism>
<dbReference type="Proteomes" id="UP001225761">
    <property type="component" value="Unassembled WGS sequence"/>
</dbReference>
<dbReference type="Pfam" id="PF01370">
    <property type="entry name" value="Epimerase"/>
    <property type="match status" value="1"/>
</dbReference>
<gene>
    <name evidence="2" type="ORF">QM481_05220</name>
</gene>
<evidence type="ECO:0000313" key="3">
    <source>
        <dbReference type="Proteomes" id="UP001225761"/>
    </source>
</evidence>
<proteinExistence type="predicted"/>
<keyword evidence="3" id="KW-1185">Reference proteome</keyword>
<feature type="domain" description="NAD-dependent epimerase/dehydratase" evidence="1">
    <location>
        <begin position="6"/>
        <end position="211"/>
    </location>
</feature>
<comment type="caution">
    <text evidence="2">The sequence shown here is derived from an EMBL/GenBank/DDBJ whole genome shotgun (WGS) entry which is preliminary data.</text>
</comment>
<dbReference type="RefSeq" id="WP_283380914.1">
    <property type="nucleotide sequence ID" value="NZ_JASHIE010000003.1"/>
</dbReference>
<dbReference type="EMBL" id="JASHIE010000003">
    <property type="protein sequence ID" value="MDI9873915.1"/>
    <property type="molecule type" value="Genomic_DNA"/>
</dbReference>
<reference evidence="2 3" key="1">
    <citation type="submission" date="2023-05" db="EMBL/GenBank/DDBJ databases">
        <title>Novel species of genus Flectobacillus isolated from stream in China.</title>
        <authorList>
            <person name="Lu H."/>
        </authorList>
    </citation>
    <scope>NUCLEOTIDE SEQUENCE [LARGE SCALE GENOMIC DNA]</scope>
    <source>
        <strain evidence="2 3">LFS242W</strain>
    </source>
</reference>
<dbReference type="Gene3D" id="3.40.50.720">
    <property type="entry name" value="NAD(P)-binding Rossmann-like Domain"/>
    <property type="match status" value="1"/>
</dbReference>
<dbReference type="InterPro" id="IPR036291">
    <property type="entry name" value="NAD(P)-bd_dom_sf"/>
</dbReference>
<evidence type="ECO:0000313" key="2">
    <source>
        <dbReference type="EMBL" id="MDI9873915.1"/>
    </source>
</evidence>
<protein>
    <submittedName>
        <fullName evidence="2">NAD-dependent epimerase/dehydratase family protein</fullName>
    </submittedName>
</protein>
<evidence type="ECO:0000259" key="1">
    <source>
        <dbReference type="Pfam" id="PF01370"/>
    </source>
</evidence>
<accession>A0ABT6YYG7</accession>
<name>A0ABT6YYG7_9BACT</name>
<dbReference type="InterPro" id="IPR001509">
    <property type="entry name" value="Epimerase_deHydtase"/>
</dbReference>
<dbReference type="SUPFAM" id="SSF51735">
    <property type="entry name" value="NAD(P)-binding Rossmann-fold domains"/>
    <property type="match status" value="1"/>
</dbReference>